<accession>A0A4S4EK22</accession>
<dbReference type="PANTHER" id="PTHR31639:SF333">
    <property type="entry name" value="F-BOX DOMAIN, FBD DOMAIN, LEUCINE-RICH REPEAT DOMAIN, L DOMAIN-LIKE PROTEIN-RELATED"/>
    <property type="match status" value="1"/>
</dbReference>
<dbReference type="AlphaFoldDB" id="A0A4S4EK22"/>
<dbReference type="SUPFAM" id="SSF52047">
    <property type="entry name" value="RNI-like"/>
    <property type="match status" value="1"/>
</dbReference>
<dbReference type="Pfam" id="PF24758">
    <property type="entry name" value="LRR_At5g56370"/>
    <property type="match status" value="1"/>
</dbReference>
<dbReference type="SMART" id="SM00256">
    <property type="entry name" value="FBOX"/>
    <property type="match status" value="1"/>
</dbReference>
<evidence type="ECO:0000259" key="1">
    <source>
        <dbReference type="SMART" id="SM00256"/>
    </source>
</evidence>
<dbReference type="InterPro" id="IPR032675">
    <property type="entry name" value="LRR_dom_sf"/>
</dbReference>
<dbReference type="Proteomes" id="UP000306102">
    <property type="component" value="Unassembled WGS sequence"/>
</dbReference>
<name>A0A4S4EK22_CAMSN</name>
<dbReference type="SUPFAM" id="SSF81383">
    <property type="entry name" value="F-box domain"/>
    <property type="match status" value="1"/>
</dbReference>
<organism evidence="2 3">
    <name type="scientific">Camellia sinensis var. sinensis</name>
    <name type="common">China tea</name>
    <dbReference type="NCBI Taxonomy" id="542762"/>
    <lineage>
        <taxon>Eukaryota</taxon>
        <taxon>Viridiplantae</taxon>
        <taxon>Streptophyta</taxon>
        <taxon>Embryophyta</taxon>
        <taxon>Tracheophyta</taxon>
        <taxon>Spermatophyta</taxon>
        <taxon>Magnoliopsida</taxon>
        <taxon>eudicotyledons</taxon>
        <taxon>Gunneridae</taxon>
        <taxon>Pentapetalae</taxon>
        <taxon>asterids</taxon>
        <taxon>Ericales</taxon>
        <taxon>Theaceae</taxon>
        <taxon>Camellia</taxon>
    </lineage>
</organism>
<dbReference type="InterPro" id="IPR055411">
    <property type="entry name" value="LRR_FXL15/At3g58940/PEG3-like"/>
</dbReference>
<protein>
    <recommendedName>
        <fullName evidence="1">F-box domain-containing protein</fullName>
    </recommendedName>
</protein>
<dbReference type="STRING" id="542762.A0A4S4EK22"/>
<proteinExistence type="predicted"/>
<reference evidence="2 3" key="1">
    <citation type="journal article" date="2018" name="Proc. Natl. Acad. Sci. U.S.A.">
        <title>Draft genome sequence of Camellia sinensis var. sinensis provides insights into the evolution of the tea genome and tea quality.</title>
        <authorList>
            <person name="Wei C."/>
            <person name="Yang H."/>
            <person name="Wang S."/>
            <person name="Zhao J."/>
            <person name="Liu C."/>
            <person name="Gao L."/>
            <person name="Xia E."/>
            <person name="Lu Y."/>
            <person name="Tai Y."/>
            <person name="She G."/>
            <person name="Sun J."/>
            <person name="Cao H."/>
            <person name="Tong W."/>
            <person name="Gao Q."/>
            <person name="Li Y."/>
            <person name="Deng W."/>
            <person name="Jiang X."/>
            <person name="Wang W."/>
            <person name="Chen Q."/>
            <person name="Zhang S."/>
            <person name="Li H."/>
            <person name="Wu J."/>
            <person name="Wang P."/>
            <person name="Li P."/>
            <person name="Shi C."/>
            <person name="Zheng F."/>
            <person name="Jian J."/>
            <person name="Huang B."/>
            <person name="Shan D."/>
            <person name="Shi M."/>
            <person name="Fang C."/>
            <person name="Yue Y."/>
            <person name="Li F."/>
            <person name="Li D."/>
            <person name="Wei S."/>
            <person name="Han B."/>
            <person name="Jiang C."/>
            <person name="Yin Y."/>
            <person name="Xia T."/>
            <person name="Zhang Z."/>
            <person name="Bennetzen J.L."/>
            <person name="Zhao S."/>
            <person name="Wan X."/>
        </authorList>
    </citation>
    <scope>NUCLEOTIDE SEQUENCE [LARGE SCALE GENOMIC DNA]</scope>
    <source>
        <strain evidence="3">cv. Shuchazao</strain>
        <tissue evidence="2">Leaf</tissue>
    </source>
</reference>
<dbReference type="Gene3D" id="3.80.10.10">
    <property type="entry name" value="Ribonuclease Inhibitor"/>
    <property type="match status" value="1"/>
</dbReference>
<dbReference type="EMBL" id="SDRB02004094">
    <property type="protein sequence ID" value="THG16434.1"/>
    <property type="molecule type" value="Genomic_DNA"/>
</dbReference>
<feature type="domain" description="F-box" evidence="1">
    <location>
        <begin position="32"/>
        <end position="72"/>
    </location>
</feature>
<dbReference type="InterPro" id="IPR001810">
    <property type="entry name" value="F-box_dom"/>
</dbReference>
<dbReference type="PANTHER" id="PTHR31639">
    <property type="entry name" value="F-BOX PROTEIN-LIKE"/>
    <property type="match status" value="1"/>
</dbReference>
<evidence type="ECO:0000313" key="2">
    <source>
        <dbReference type="EMBL" id="THG16434.1"/>
    </source>
</evidence>
<dbReference type="InterPro" id="IPR036047">
    <property type="entry name" value="F-box-like_dom_sf"/>
</dbReference>
<sequence>MGDHVIEYQAVMTDSHKRIAIDNGTDDIVSGLPRNLIDNILERMPVRDAARTSILSRNWRYIWSSLPHLVLDKRFFADIIRNNPLYAYTFVSIISNILLLHSGPILKFSLYIPNIHCDWDLHVTQWLLFLSRNGIKELILDNRNVKSYKLPSYVFSCPELAHLKLRNCVFKPPEVFGGFRNLISLHFEKMAFSANIFGALVPSVPLLETLNFSGCTGIEHFNIHSPKLKTFFAADSRDVKSISFQSTPNLTMISIVLGKKAENPGQGSTINLNKFLDNLPRILKICFDGFFLKLLAAGPVPWVLSIPFNQLKHLVFTKIRFDNLDQMSCVLCLLRSSPNLKKLRMTASAVRDNAVEPDPSYLEAPGFMYQMLNQLRTVKITSITGLRAELLFIKCILTCSPFLETMHVQYHQIVDAHEGFRISTELMRFRRASPRAEIIYVKS</sequence>
<evidence type="ECO:0000313" key="3">
    <source>
        <dbReference type="Proteomes" id="UP000306102"/>
    </source>
</evidence>
<dbReference type="Pfam" id="PF00646">
    <property type="entry name" value="F-box"/>
    <property type="match status" value="1"/>
</dbReference>
<gene>
    <name evidence="2" type="ORF">TEA_021689</name>
</gene>
<comment type="caution">
    <text evidence="2">The sequence shown here is derived from an EMBL/GenBank/DDBJ whole genome shotgun (WGS) entry which is preliminary data.</text>
</comment>
<keyword evidence="3" id="KW-1185">Reference proteome</keyword>